<dbReference type="Gene3D" id="3.40.30.10">
    <property type="entry name" value="Glutaredoxin"/>
    <property type="match status" value="1"/>
</dbReference>
<dbReference type="Pfam" id="PF00255">
    <property type="entry name" value="GSHPx"/>
    <property type="match status" value="1"/>
</dbReference>
<dbReference type="PROSITE" id="PS51355">
    <property type="entry name" value="GLUTATHIONE_PEROXID_3"/>
    <property type="match status" value="1"/>
</dbReference>
<accession>A0ABP7FS03</accession>
<comment type="similarity">
    <text evidence="1 4">Belongs to the glutathione peroxidase family.</text>
</comment>
<keyword evidence="2 4" id="KW-0575">Peroxidase</keyword>
<comment type="caution">
    <text evidence="6">The sequence shown here is derived from an EMBL/GenBank/DDBJ whole genome shotgun (WGS) entry which is preliminary data.</text>
</comment>
<dbReference type="PANTHER" id="PTHR11592">
    <property type="entry name" value="GLUTATHIONE PEROXIDASE"/>
    <property type="match status" value="1"/>
</dbReference>
<feature type="domain" description="Thioredoxin" evidence="5">
    <location>
        <begin position="15"/>
        <end position="178"/>
    </location>
</feature>
<name>A0ABP7FS03_9MICO</name>
<sequence length="180" mass="19681">MTGCGRAAIPGRTTYAGDMDLKDITLTTIDGEETTFGEYAGKAVMVVNVASKCGNTPQYAGLEKLYEQFGERGFTVLGFPCNQFMFQEPGSAADIQEFCSTTYGVTFPMFDKVHVNGRHRHPLYEQLTAVKDAQGAAGKVEWNFEKFLISPDGTVQRFRPGVQPDAPEILEAIEKALPAV</sequence>
<dbReference type="PROSITE" id="PS00460">
    <property type="entry name" value="GLUTATHIONE_PEROXID_1"/>
    <property type="match status" value="1"/>
</dbReference>
<evidence type="ECO:0000256" key="2">
    <source>
        <dbReference type="ARBA" id="ARBA00022559"/>
    </source>
</evidence>
<dbReference type="CDD" id="cd00340">
    <property type="entry name" value="GSH_Peroxidase"/>
    <property type="match status" value="1"/>
</dbReference>
<dbReference type="GO" id="GO:0004601">
    <property type="term" value="F:peroxidase activity"/>
    <property type="evidence" value="ECO:0007669"/>
    <property type="project" value="UniProtKB-KW"/>
</dbReference>
<evidence type="ECO:0000256" key="4">
    <source>
        <dbReference type="RuleBase" id="RU000499"/>
    </source>
</evidence>
<dbReference type="EMBL" id="BAABAE010000003">
    <property type="protein sequence ID" value="GAA3746818.1"/>
    <property type="molecule type" value="Genomic_DNA"/>
</dbReference>
<evidence type="ECO:0000313" key="7">
    <source>
        <dbReference type="Proteomes" id="UP001501004"/>
    </source>
</evidence>
<dbReference type="PANTHER" id="PTHR11592:SF40">
    <property type="entry name" value="THIOREDOXIN_GLUTATHIONE PEROXIDASE BTUE"/>
    <property type="match status" value="1"/>
</dbReference>
<dbReference type="InterPro" id="IPR029760">
    <property type="entry name" value="GPX_CS"/>
</dbReference>
<proteinExistence type="inferred from homology"/>
<dbReference type="Proteomes" id="UP001501004">
    <property type="component" value="Unassembled WGS sequence"/>
</dbReference>
<dbReference type="PROSITE" id="PS51352">
    <property type="entry name" value="THIOREDOXIN_2"/>
    <property type="match status" value="1"/>
</dbReference>
<gene>
    <name evidence="6" type="ORF">GCM10022239_22950</name>
</gene>
<keyword evidence="3 4" id="KW-0560">Oxidoreductase</keyword>
<dbReference type="PROSITE" id="PS00763">
    <property type="entry name" value="GLUTATHIONE_PEROXID_2"/>
    <property type="match status" value="1"/>
</dbReference>
<organism evidence="6 7">
    <name type="scientific">Leifsonella bigeumensis</name>
    <dbReference type="NCBI Taxonomy" id="433643"/>
    <lineage>
        <taxon>Bacteria</taxon>
        <taxon>Bacillati</taxon>
        <taxon>Actinomycetota</taxon>
        <taxon>Actinomycetes</taxon>
        <taxon>Micrococcales</taxon>
        <taxon>Microbacteriaceae</taxon>
        <taxon>Leifsonella</taxon>
    </lineage>
</organism>
<dbReference type="PRINTS" id="PR01011">
    <property type="entry name" value="GLUTPROXDASE"/>
</dbReference>
<evidence type="ECO:0000256" key="3">
    <source>
        <dbReference type="ARBA" id="ARBA00023002"/>
    </source>
</evidence>
<dbReference type="SUPFAM" id="SSF52833">
    <property type="entry name" value="Thioredoxin-like"/>
    <property type="match status" value="1"/>
</dbReference>
<dbReference type="InterPro" id="IPR013766">
    <property type="entry name" value="Thioredoxin_domain"/>
</dbReference>
<keyword evidence="7" id="KW-1185">Reference proteome</keyword>
<evidence type="ECO:0000313" key="6">
    <source>
        <dbReference type="EMBL" id="GAA3746818.1"/>
    </source>
</evidence>
<reference evidence="7" key="1">
    <citation type="journal article" date="2019" name="Int. J. Syst. Evol. Microbiol.">
        <title>The Global Catalogue of Microorganisms (GCM) 10K type strain sequencing project: providing services to taxonomists for standard genome sequencing and annotation.</title>
        <authorList>
            <consortium name="The Broad Institute Genomics Platform"/>
            <consortium name="The Broad Institute Genome Sequencing Center for Infectious Disease"/>
            <person name="Wu L."/>
            <person name="Ma J."/>
        </authorList>
    </citation>
    <scope>NUCLEOTIDE SEQUENCE [LARGE SCALE GENOMIC DNA]</scope>
    <source>
        <strain evidence="7">JCM 16949</strain>
    </source>
</reference>
<protein>
    <recommendedName>
        <fullName evidence="4">Glutathione peroxidase</fullName>
    </recommendedName>
</protein>
<evidence type="ECO:0000256" key="1">
    <source>
        <dbReference type="ARBA" id="ARBA00006926"/>
    </source>
</evidence>
<dbReference type="InterPro" id="IPR029759">
    <property type="entry name" value="GPX_AS"/>
</dbReference>
<dbReference type="PIRSF" id="PIRSF000303">
    <property type="entry name" value="Glutathion_perox"/>
    <property type="match status" value="1"/>
</dbReference>
<evidence type="ECO:0000259" key="5">
    <source>
        <dbReference type="PROSITE" id="PS51352"/>
    </source>
</evidence>
<dbReference type="InterPro" id="IPR036249">
    <property type="entry name" value="Thioredoxin-like_sf"/>
</dbReference>
<dbReference type="InterPro" id="IPR000889">
    <property type="entry name" value="Glutathione_peroxidase"/>
</dbReference>